<gene>
    <name evidence="2" type="ORF">GA0070624_2905</name>
</gene>
<sequence length="256" mass="27447">MLDPAAPQLVVNSRVLLFSWLPADPDAVAALVPAGLRPRPDRQVFLCQYVVDDASQTSGFGAYSLTYLGVSLVGLDPPEGDTPAGWWTHYLASSPVVREYAAARGAPAGAGQTSLDVRGEQLTAETRADGRPVIRVRARVGHTSHVIRSGHHRYLTARNGELVSADYPYVAEPVTPFEIESVEFLAPEDPVYPLRPANPLTIAWGFYSPRVSFAYPAAQNALDAPPTGHVPSARGEPQPVHQVPARRARSGLPSGS</sequence>
<accession>A0A1C6S517</accession>
<evidence type="ECO:0000256" key="1">
    <source>
        <dbReference type="SAM" id="MobiDB-lite"/>
    </source>
</evidence>
<dbReference type="InterPro" id="IPR023375">
    <property type="entry name" value="ADC_dom_sf"/>
</dbReference>
<proteinExistence type="predicted"/>
<evidence type="ECO:0000313" key="3">
    <source>
        <dbReference type="Proteomes" id="UP000199413"/>
    </source>
</evidence>
<name>A0A1C6S517_9ACTN</name>
<dbReference type="RefSeq" id="WP_091341309.1">
    <property type="nucleotide sequence ID" value="NZ_FMHV01000002.1"/>
</dbReference>
<dbReference type="AlphaFoldDB" id="A0A1C6S517"/>
<reference evidence="3" key="1">
    <citation type="submission" date="2016-06" db="EMBL/GenBank/DDBJ databases">
        <authorList>
            <person name="Varghese N."/>
            <person name="Submissions Spin"/>
        </authorList>
    </citation>
    <scope>NUCLEOTIDE SEQUENCE [LARGE SCALE GENOMIC DNA]</scope>
    <source>
        <strain evidence="3">DSM 45431</strain>
    </source>
</reference>
<dbReference type="Gene3D" id="2.40.400.10">
    <property type="entry name" value="Acetoacetate decarboxylase-like"/>
    <property type="match status" value="1"/>
</dbReference>
<dbReference type="Proteomes" id="UP000199413">
    <property type="component" value="Unassembled WGS sequence"/>
</dbReference>
<organism evidence="2 3">
    <name type="scientific">Micromonospora rhizosphaerae</name>
    <dbReference type="NCBI Taxonomy" id="568872"/>
    <lineage>
        <taxon>Bacteria</taxon>
        <taxon>Bacillati</taxon>
        <taxon>Actinomycetota</taxon>
        <taxon>Actinomycetes</taxon>
        <taxon>Micromonosporales</taxon>
        <taxon>Micromonosporaceae</taxon>
        <taxon>Micromonospora</taxon>
    </lineage>
</organism>
<dbReference type="EMBL" id="FMHV01000002">
    <property type="protein sequence ID" value="SCL24355.1"/>
    <property type="molecule type" value="Genomic_DNA"/>
</dbReference>
<evidence type="ECO:0008006" key="4">
    <source>
        <dbReference type="Google" id="ProtNLM"/>
    </source>
</evidence>
<dbReference type="OrthoDB" id="4563865at2"/>
<keyword evidence="3" id="KW-1185">Reference proteome</keyword>
<evidence type="ECO:0000313" key="2">
    <source>
        <dbReference type="EMBL" id="SCL24355.1"/>
    </source>
</evidence>
<dbReference type="SUPFAM" id="SSF160104">
    <property type="entry name" value="Acetoacetate decarboxylase-like"/>
    <property type="match status" value="1"/>
</dbReference>
<feature type="region of interest" description="Disordered" evidence="1">
    <location>
        <begin position="224"/>
        <end position="256"/>
    </location>
</feature>
<protein>
    <recommendedName>
        <fullName evidence="4">Acetoacetate decarboxylase</fullName>
    </recommendedName>
</protein>